<feature type="domain" description="DUF5979" evidence="3">
    <location>
        <begin position="384"/>
        <end position="482"/>
    </location>
</feature>
<feature type="signal peptide" evidence="2">
    <location>
        <begin position="1"/>
        <end position="36"/>
    </location>
</feature>
<gene>
    <name evidence="5" type="ORF">FB391_3254</name>
</gene>
<feature type="domain" description="Choice-of-anchor A" evidence="4">
    <location>
        <begin position="44"/>
        <end position="367"/>
    </location>
</feature>
<evidence type="ECO:0000259" key="4">
    <source>
        <dbReference type="Pfam" id="PF20597"/>
    </source>
</evidence>
<dbReference type="InterPro" id="IPR046022">
    <property type="entry name" value="DUF5979"/>
</dbReference>
<sequence length="1115" mass="115921">MSTTHRPRVRRFLAAALSTALAATGAVAVTALPAVAAYPDSVNPFAIAGGFTVYAREDALLQNQETEGSIAVGGTATVQGSSGQYTIIHVSAGTGAYDLPSVDGDPTRFLVGQYSTDSTGILAITSAGTADPALFGDLKMVQRDGPWQPFARADWIRLNQNPSNPDQTPLIDATHQQYPASAAPPAGATGGGSIYTANTSSTAVADYVEAGRQASWDEASACFADIADPTGGIGYEVGVAEHVGDRIVLGPLSADQPNVLDYSLLAGATLIQFSAGSPTPGVTNPLVIRVPAGTTTVTGARIDPQGQYSPYVVWDLSQLTGDVEVTAGQTRMDGSIYAPDASVTVTAAPLDGQVIAQNVTIRGGEVHSFLFSSEIPCNAVNGTFTVRKQLSGIEESELPEGTTFTVNYRAVDPEGEVSVGTLEVPADGSPVAVGEQFPIGTVVTFEEIEPESVPGWEWGDATITPNPLTVGGGTADIVVSNAATPLTGTFSVRKSIDFLGDDPVDVPADAFVPVRWTAWDGTTQIDEGTLNVPLDGAVVDVGRQFPSGTRIVLTEDLSGVTPPDGYEWSGVGWNPGRTFVIGDDGTVAVELTNAVTPIDVPRTITIVKAATGDAADPAYGYAVSYNTDPPGTRTTVDLPVGDPQSIDDVEADTDTLELAELLPTLNGDPVDPAAWELPVIDVTVDGVTTTYRPENFEGAGPLESAIVDIPLPETGDISIEVANALREGTFTLSKAFEGVSPDDVPPGLEFTVAWTATLPTGEVRTGTLRLPGGGAPVGPVDESGQPMLFPYGTVITYTELTAPAVRSLTWLGARFSLAQLVIGQDDQAVVHATLTNDVSVLRGTFLVQKDFAGIDPDELLTDSFTIDYVAREPDLTATAGRFSLPADGTPAGPIDTSGNTITFPVGTTVQLIEEPPDASALPPGYTWSGTTWNPGSSVEIGLGETPVLELTNSVVALTRMAVTKVVDGDGAASVPEGTTFPVDWWIDGAPQTRVELEPNVTLYSPYFPVSTIIEAQEVAPAPIDGVNWGTPTWTVGGQTLVPDTRGRVTLPMSETSTPVTAEVTLTNVADAPRPPTPLPATGGGAVSPLVPLGALTAIALGAFLTVRRSRRVHRM</sequence>
<dbReference type="PROSITE" id="PS51318">
    <property type="entry name" value="TAT"/>
    <property type="match status" value="1"/>
</dbReference>
<keyword evidence="6" id="KW-1185">Reference proteome</keyword>
<dbReference type="AlphaFoldDB" id="A0A543EEW5"/>
<evidence type="ECO:0000259" key="3">
    <source>
        <dbReference type="Pfam" id="PF19407"/>
    </source>
</evidence>
<keyword evidence="1" id="KW-0812">Transmembrane</keyword>
<keyword evidence="1" id="KW-0472">Membrane</keyword>
<protein>
    <submittedName>
        <fullName evidence="5">Choice-of-anchor A domain-containing protein</fullName>
    </submittedName>
</protein>
<feature type="domain" description="DUF5979" evidence="3">
    <location>
        <begin position="846"/>
        <end position="954"/>
    </location>
</feature>
<dbReference type="Pfam" id="PF20597">
    <property type="entry name" value="pAdhesive_15"/>
    <property type="match status" value="1"/>
</dbReference>
<dbReference type="Pfam" id="PF19407">
    <property type="entry name" value="DUF5979"/>
    <property type="match status" value="4"/>
</dbReference>
<evidence type="ECO:0000313" key="5">
    <source>
        <dbReference type="EMBL" id="TQM20120.1"/>
    </source>
</evidence>
<accession>A0A543EEW5</accession>
<feature type="transmembrane region" description="Helical" evidence="1">
    <location>
        <begin position="1085"/>
        <end position="1106"/>
    </location>
</feature>
<dbReference type="InterPro" id="IPR006311">
    <property type="entry name" value="TAT_signal"/>
</dbReference>
<dbReference type="NCBIfam" id="TIGR04215">
    <property type="entry name" value="choice_anch_A"/>
    <property type="match status" value="1"/>
</dbReference>
<evidence type="ECO:0000256" key="1">
    <source>
        <dbReference type="SAM" id="Phobius"/>
    </source>
</evidence>
<keyword evidence="1" id="KW-1133">Transmembrane helix</keyword>
<name>A0A543EEW5_9MICO</name>
<keyword evidence="2" id="KW-0732">Signal</keyword>
<proteinExistence type="predicted"/>
<feature type="chain" id="PRO_5022087583" evidence="2">
    <location>
        <begin position="37"/>
        <end position="1115"/>
    </location>
</feature>
<dbReference type="EMBL" id="VFPE01000006">
    <property type="protein sequence ID" value="TQM20120.1"/>
    <property type="molecule type" value="Genomic_DNA"/>
</dbReference>
<reference evidence="5 6" key="1">
    <citation type="submission" date="2019-06" db="EMBL/GenBank/DDBJ databases">
        <title>Sequencing the genomes of 1000 actinobacteria strains.</title>
        <authorList>
            <person name="Klenk H.-P."/>
        </authorList>
    </citation>
    <scope>NUCLEOTIDE SEQUENCE [LARGE SCALE GENOMIC DNA]</scope>
    <source>
        <strain evidence="5 6">DSM 105492</strain>
    </source>
</reference>
<feature type="domain" description="DUF5979" evidence="3">
    <location>
        <begin position="490"/>
        <end position="596"/>
    </location>
</feature>
<evidence type="ECO:0000313" key="6">
    <source>
        <dbReference type="Proteomes" id="UP000320235"/>
    </source>
</evidence>
<feature type="domain" description="DUF5979" evidence="3">
    <location>
        <begin position="730"/>
        <end position="838"/>
    </location>
</feature>
<dbReference type="Proteomes" id="UP000320235">
    <property type="component" value="Unassembled WGS sequence"/>
</dbReference>
<organism evidence="5 6">
    <name type="scientific">Microbacterium kyungheense</name>
    <dbReference type="NCBI Taxonomy" id="1263636"/>
    <lineage>
        <taxon>Bacteria</taxon>
        <taxon>Bacillati</taxon>
        <taxon>Actinomycetota</taxon>
        <taxon>Actinomycetes</taxon>
        <taxon>Micrococcales</taxon>
        <taxon>Microbacteriaceae</taxon>
        <taxon>Microbacterium</taxon>
    </lineage>
</organism>
<dbReference type="RefSeq" id="WP_185843138.1">
    <property type="nucleotide sequence ID" value="NZ_BAABLH010000006.1"/>
</dbReference>
<dbReference type="InterPro" id="IPR026588">
    <property type="entry name" value="Choice_anch_A"/>
</dbReference>
<comment type="caution">
    <text evidence="5">The sequence shown here is derived from an EMBL/GenBank/DDBJ whole genome shotgun (WGS) entry which is preliminary data.</text>
</comment>
<evidence type="ECO:0000256" key="2">
    <source>
        <dbReference type="SAM" id="SignalP"/>
    </source>
</evidence>